<name>A0A183CCV2_GLOPA</name>
<accession>A0A183CCV2</accession>
<sequence length="82" mass="9844">MVLDILGRVINCFLLYGCVSTTPSQHWEYGRTLSFWYGKDICIFFLVYFAVSFLLSVWFYSIIVRGFSAVREVERRRYRPHF</sequence>
<keyword evidence="2" id="KW-1185">Reference proteome</keyword>
<organism evidence="2 3">
    <name type="scientific">Globodera pallida</name>
    <name type="common">Potato cyst nematode worm</name>
    <name type="synonym">Heterodera pallida</name>
    <dbReference type="NCBI Taxonomy" id="36090"/>
    <lineage>
        <taxon>Eukaryota</taxon>
        <taxon>Metazoa</taxon>
        <taxon>Ecdysozoa</taxon>
        <taxon>Nematoda</taxon>
        <taxon>Chromadorea</taxon>
        <taxon>Rhabditida</taxon>
        <taxon>Tylenchina</taxon>
        <taxon>Tylenchomorpha</taxon>
        <taxon>Tylenchoidea</taxon>
        <taxon>Heteroderidae</taxon>
        <taxon>Heteroderinae</taxon>
        <taxon>Globodera</taxon>
    </lineage>
</organism>
<reference evidence="2" key="1">
    <citation type="submission" date="2013-12" db="EMBL/GenBank/DDBJ databases">
        <authorList>
            <person name="Aslett M."/>
        </authorList>
    </citation>
    <scope>NUCLEOTIDE SEQUENCE [LARGE SCALE GENOMIC DNA]</scope>
    <source>
        <strain evidence="2">Lindley</strain>
    </source>
</reference>
<protein>
    <submittedName>
        <fullName evidence="3">7TM_GPCR_Srx domain-containing protein</fullName>
    </submittedName>
</protein>
<feature type="transmembrane region" description="Helical" evidence="1">
    <location>
        <begin position="43"/>
        <end position="67"/>
    </location>
</feature>
<reference evidence="2" key="2">
    <citation type="submission" date="2014-05" db="EMBL/GenBank/DDBJ databases">
        <title>The genome and life-stage specific transcriptomes of Globodera pallida elucidate key aspects of plant parasitism by a cyst nematode.</title>
        <authorList>
            <person name="Cotton J.A."/>
            <person name="Lilley C.J."/>
            <person name="Jones L.M."/>
            <person name="Kikuchi T."/>
            <person name="Reid A.J."/>
            <person name="Thorpe P."/>
            <person name="Tsai I.J."/>
            <person name="Beasley H."/>
            <person name="Blok V."/>
            <person name="Cock P.J.A."/>
            <person name="Van den Akker S.E."/>
            <person name="Holroyd N."/>
            <person name="Hunt M."/>
            <person name="Mantelin S."/>
            <person name="Naghra H."/>
            <person name="Pain A."/>
            <person name="Palomares-Rius J.E."/>
            <person name="Zarowiecki M."/>
            <person name="Berriman M."/>
            <person name="Jones J.T."/>
            <person name="Urwin P.E."/>
        </authorList>
    </citation>
    <scope>NUCLEOTIDE SEQUENCE [LARGE SCALE GENOMIC DNA]</scope>
    <source>
        <strain evidence="2">Lindley</strain>
    </source>
</reference>
<evidence type="ECO:0000256" key="1">
    <source>
        <dbReference type="SAM" id="Phobius"/>
    </source>
</evidence>
<dbReference type="WBParaSite" id="GPLIN_001070400">
    <property type="protein sequence ID" value="GPLIN_001070400"/>
    <property type="gene ID" value="GPLIN_001070400"/>
</dbReference>
<keyword evidence="1" id="KW-1133">Transmembrane helix</keyword>
<keyword evidence="1" id="KW-0812">Transmembrane</keyword>
<proteinExistence type="predicted"/>
<keyword evidence="1" id="KW-0472">Membrane</keyword>
<reference evidence="3" key="3">
    <citation type="submission" date="2016-06" db="UniProtKB">
        <authorList>
            <consortium name="WormBaseParasite"/>
        </authorList>
    </citation>
    <scope>IDENTIFICATION</scope>
</reference>
<dbReference type="AlphaFoldDB" id="A0A183CCV2"/>
<evidence type="ECO:0000313" key="2">
    <source>
        <dbReference type="Proteomes" id="UP000050741"/>
    </source>
</evidence>
<dbReference type="Proteomes" id="UP000050741">
    <property type="component" value="Unassembled WGS sequence"/>
</dbReference>
<evidence type="ECO:0000313" key="3">
    <source>
        <dbReference type="WBParaSite" id="GPLIN_001070400"/>
    </source>
</evidence>